<feature type="transmembrane region" description="Helical" evidence="8">
    <location>
        <begin position="506"/>
        <end position="527"/>
    </location>
</feature>
<dbReference type="InterPro" id="IPR005829">
    <property type="entry name" value="Sugar_transporter_CS"/>
</dbReference>
<feature type="domain" description="Major facilitator superfamily (MFS) profile" evidence="9">
    <location>
        <begin position="124"/>
        <end position="631"/>
    </location>
</feature>
<dbReference type="GO" id="GO:0015791">
    <property type="term" value="P:polyol transmembrane transport"/>
    <property type="evidence" value="ECO:0007669"/>
    <property type="project" value="UniProtKB-ARBA"/>
</dbReference>
<dbReference type="OrthoDB" id="6339427at2759"/>
<keyword evidence="6 8" id="KW-0472">Membrane</keyword>
<dbReference type="PROSITE" id="PS50850">
    <property type="entry name" value="MFS"/>
    <property type="match status" value="1"/>
</dbReference>
<evidence type="ECO:0000256" key="1">
    <source>
        <dbReference type="ARBA" id="ARBA00004141"/>
    </source>
</evidence>
<dbReference type="PANTHER" id="PTHR48020:SF40">
    <property type="entry name" value="MAJOR FACILITATOR SUPERFAMILY (MFS) PROFILE DOMAIN-CONTAINING PROTEIN"/>
    <property type="match status" value="1"/>
</dbReference>
<evidence type="ECO:0000256" key="4">
    <source>
        <dbReference type="ARBA" id="ARBA00022692"/>
    </source>
</evidence>
<feature type="transmembrane region" description="Helical" evidence="8">
    <location>
        <begin position="476"/>
        <end position="494"/>
    </location>
</feature>
<dbReference type="AlphaFoldDB" id="A0A9P9FPF7"/>
<feature type="transmembrane region" description="Helical" evidence="8">
    <location>
        <begin position="309"/>
        <end position="332"/>
    </location>
</feature>
<organism evidence="10 11">
    <name type="scientific">Dactylonectria macrodidyma</name>
    <dbReference type="NCBI Taxonomy" id="307937"/>
    <lineage>
        <taxon>Eukaryota</taxon>
        <taxon>Fungi</taxon>
        <taxon>Dikarya</taxon>
        <taxon>Ascomycota</taxon>
        <taxon>Pezizomycotina</taxon>
        <taxon>Sordariomycetes</taxon>
        <taxon>Hypocreomycetidae</taxon>
        <taxon>Hypocreales</taxon>
        <taxon>Nectriaceae</taxon>
        <taxon>Dactylonectria</taxon>
    </lineage>
</organism>
<keyword evidence="3" id="KW-0813">Transport</keyword>
<comment type="similarity">
    <text evidence="2">Belongs to the major facilitator superfamily. Sugar transporter (TC 2.A.1.1) family.</text>
</comment>
<evidence type="ECO:0000256" key="2">
    <source>
        <dbReference type="ARBA" id="ARBA00010992"/>
    </source>
</evidence>
<dbReference type="InterPro" id="IPR003663">
    <property type="entry name" value="Sugar/inositol_transpt"/>
</dbReference>
<dbReference type="InterPro" id="IPR036259">
    <property type="entry name" value="MFS_trans_sf"/>
</dbReference>
<evidence type="ECO:0000256" key="3">
    <source>
        <dbReference type="ARBA" id="ARBA00022448"/>
    </source>
</evidence>
<evidence type="ECO:0000256" key="7">
    <source>
        <dbReference type="SAM" id="MobiDB-lite"/>
    </source>
</evidence>
<dbReference type="PROSITE" id="PS00217">
    <property type="entry name" value="SUGAR_TRANSPORT_2"/>
    <property type="match status" value="1"/>
</dbReference>
<dbReference type="Proteomes" id="UP000738349">
    <property type="component" value="Unassembled WGS sequence"/>
</dbReference>
<evidence type="ECO:0000259" key="9">
    <source>
        <dbReference type="PROSITE" id="PS50850"/>
    </source>
</evidence>
<feature type="transmembrane region" description="Helical" evidence="8">
    <location>
        <begin position="576"/>
        <end position="599"/>
    </location>
</feature>
<feature type="transmembrane region" description="Helical" evidence="8">
    <location>
        <begin position="174"/>
        <end position="194"/>
    </location>
</feature>
<evidence type="ECO:0000256" key="5">
    <source>
        <dbReference type="ARBA" id="ARBA00022989"/>
    </source>
</evidence>
<proteinExistence type="inferred from homology"/>
<feature type="transmembrane region" description="Helical" evidence="8">
    <location>
        <begin position="232"/>
        <end position="252"/>
    </location>
</feature>
<dbReference type="PANTHER" id="PTHR48020">
    <property type="entry name" value="PROTON MYO-INOSITOL COTRANSPORTER"/>
    <property type="match status" value="1"/>
</dbReference>
<accession>A0A9P9FPF7</accession>
<gene>
    <name evidence="10" type="ORF">EDB81DRAFT_774153</name>
</gene>
<feature type="transmembrane region" description="Helical" evidence="8">
    <location>
        <begin position="605"/>
        <end position="627"/>
    </location>
</feature>
<keyword evidence="5 8" id="KW-1133">Transmembrane helix</keyword>
<feature type="region of interest" description="Disordered" evidence="7">
    <location>
        <begin position="379"/>
        <end position="408"/>
    </location>
</feature>
<protein>
    <recommendedName>
        <fullName evidence="9">Major facilitator superfamily (MFS) profile domain-containing protein</fullName>
    </recommendedName>
</protein>
<keyword evidence="11" id="KW-1185">Reference proteome</keyword>
<comment type="caution">
    <text evidence="10">The sequence shown here is derived from an EMBL/GenBank/DDBJ whole genome shotgun (WGS) entry which is preliminary data.</text>
</comment>
<feature type="region of interest" description="Disordered" evidence="7">
    <location>
        <begin position="1"/>
        <end position="20"/>
    </location>
</feature>
<dbReference type="PRINTS" id="PR00171">
    <property type="entry name" value="SUGRTRNSPORT"/>
</dbReference>
<dbReference type="GO" id="GO:0022857">
    <property type="term" value="F:transmembrane transporter activity"/>
    <property type="evidence" value="ECO:0007669"/>
    <property type="project" value="InterPro"/>
</dbReference>
<feature type="transmembrane region" description="Helical" evidence="8">
    <location>
        <begin position="206"/>
        <end position="226"/>
    </location>
</feature>
<keyword evidence="4 8" id="KW-0812">Transmembrane</keyword>
<feature type="transmembrane region" description="Helical" evidence="8">
    <location>
        <begin position="120"/>
        <end position="138"/>
    </location>
</feature>
<evidence type="ECO:0000256" key="8">
    <source>
        <dbReference type="SAM" id="Phobius"/>
    </source>
</evidence>
<evidence type="ECO:0000313" key="11">
    <source>
        <dbReference type="Proteomes" id="UP000738349"/>
    </source>
</evidence>
<sequence length="696" mass="76907">MATHQSSETMETPPPPQMSRFRSTFNDWARREIQDRENRGNPLVSLADYQLRDGIQILSQQLPSVETRELERAGQVARDATDYYAVAKGLAPDDSLPVTLTLKEKRSLVAEREHLFSQKGMLVIICTVSLAAFLQGHVQSSINAGSIFADRVGIHRPKSADDDNVYLSDDNWKLGAMNAIPFLVAAFPGAPLSLPVNYCLGRRGALGLSAVLIIASSLGAAFATTWQQVLGARVVGGVGMGIKAVSAPILASETAVGYWRGSTVLAWQLWVACGIMIGFVVNLIIAAAVETLHSKPVDPGTASDPRRLTFQLILGAPVVPGLLLLIVVCFCYESPRFYMRPDTPNFDLEHAFKILMAVRNTRLQALRDLLLIWWSNRPEPEERGTDSNTPRQNDDDTNSNSSREHGKLPYGLTYAGRIRKVLQLSARQYLTLLKTQRLRNAVCSTCTVALAQQLCGINVFAFYSNDLLGNYGVDRSMYHSLGFGAVNFFFGLLAMRSIDTIGRRRWLLSTLPVMSMFLMASAISFPMDEINAKPGSARVTIGIVFIYLFVAAYSPGLGPIPFTLASESFPLSHREAGASVAISTNLLFAGLLTITLPTINRAFKIPGTIGSFAVLNAVAFVLIYFLVEETKRLSLEELDAVYESSKSTFAVYQLKHKLPYYLKRFILWDGSAEEPMNYDRYIMDKLETQNRNSEIE</sequence>
<dbReference type="Pfam" id="PF00083">
    <property type="entry name" value="Sugar_tr"/>
    <property type="match status" value="2"/>
</dbReference>
<feature type="transmembrane region" description="Helical" evidence="8">
    <location>
        <begin position="441"/>
        <end position="464"/>
    </location>
</feature>
<reference evidence="10" key="1">
    <citation type="journal article" date="2021" name="Nat. Commun.">
        <title>Genetic determinants of endophytism in the Arabidopsis root mycobiome.</title>
        <authorList>
            <person name="Mesny F."/>
            <person name="Miyauchi S."/>
            <person name="Thiergart T."/>
            <person name="Pickel B."/>
            <person name="Atanasova L."/>
            <person name="Karlsson M."/>
            <person name="Huettel B."/>
            <person name="Barry K.W."/>
            <person name="Haridas S."/>
            <person name="Chen C."/>
            <person name="Bauer D."/>
            <person name="Andreopoulos W."/>
            <person name="Pangilinan J."/>
            <person name="LaButti K."/>
            <person name="Riley R."/>
            <person name="Lipzen A."/>
            <person name="Clum A."/>
            <person name="Drula E."/>
            <person name="Henrissat B."/>
            <person name="Kohler A."/>
            <person name="Grigoriev I.V."/>
            <person name="Martin F.M."/>
            <person name="Hacquard S."/>
        </authorList>
    </citation>
    <scope>NUCLEOTIDE SEQUENCE</scope>
    <source>
        <strain evidence="10">MPI-CAGE-AT-0147</strain>
    </source>
</reference>
<dbReference type="InterPro" id="IPR020846">
    <property type="entry name" value="MFS_dom"/>
</dbReference>
<dbReference type="SUPFAM" id="SSF103473">
    <property type="entry name" value="MFS general substrate transporter"/>
    <property type="match status" value="1"/>
</dbReference>
<dbReference type="GO" id="GO:0015798">
    <property type="term" value="P:myo-inositol transport"/>
    <property type="evidence" value="ECO:0007669"/>
    <property type="project" value="UniProtKB-ARBA"/>
</dbReference>
<dbReference type="EMBL" id="JAGMUV010000002">
    <property type="protein sequence ID" value="KAH7169959.1"/>
    <property type="molecule type" value="Genomic_DNA"/>
</dbReference>
<comment type="subcellular location">
    <subcellularLocation>
        <location evidence="1">Membrane</location>
        <topology evidence="1">Multi-pass membrane protein</topology>
    </subcellularLocation>
</comment>
<dbReference type="InterPro" id="IPR005828">
    <property type="entry name" value="MFS_sugar_transport-like"/>
</dbReference>
<name>A0A9P9FPF7_9HYPO</name>
<dbReference type="GO" id="GO:0016020">
    <property type="term" value="C:membrane"/>
    <property type="evidence" value="ECO:0007669"/>
    <property type="project" value="UniProtKB-SubCell"/>
</dbReference>
<dbReference type="InterPro" id="IPR050814">
    <property type="entry name" value="Myo-inositol_Transporter"/>
</dbReference>
<dbReference type="Gene3D" id="1.20.1250.20">
    <property type="entry name" value="MFS general substrate transporter like domains"/>
    <property type="match status" value="1"/>
</dbReference>
<feature type="transmembrane region" description="Helical" evidence="8">
    <location>
        <begin position="264"/>
        <end position="289"/>
    </location>
</feature>
<evidence type="ECO:0000256" key="6">
    <source>
        <dbReference type="ARBA" id="ARBA00023136"/>
    </source>
</evidence>
<evidence type="ECO:0000313" key="10">
    <source>
        <dbReference type="EMBL" id="KAH7169959.1"/>
    </source>
</evidence>
<feature type="transmembrane region" description="Helical" evidence="8">
    <location>
        <begin position="539"/>
        <end position="564"/>
    </location>
</feature>
<feature type="compositionally biased region" description="Polar residues" evidence="7">
    <location>
        <begin position="1"/>
        <end position="10"/>
    </location>
</feature>